<dbReference type="InterPro" id="IPR036291">
    <property type="entry name" value="NAD(P)-bd_dom_sf"/>
</dbReference>
<dbReference type="PROSITE" id="PS00061">
    <property type="entry name" value="ADH_SHORT"/>
    <property type="match status" value="1"/>
</dbReference>
<dbReference type="Gene3D" id="3.40.50.720">
    <property type="entry name" value="NAD(P)-binding Rossmann-like Domain"/>
    <property type="match status" value="1"/>
</dbReference>
<dbReference type="SUPFAM" id="SSF51735">
    <property type="entry name" value="NAD(P)-binding Rossmann-fold domains"/>
    <property type="match status" value="1"/>
</dbReference>
<protein>
    <submittedName>
        <fullName evidence="3">SDR family oxidoreductase</fullName>
    </submittedName>
</protein>
<organism evidence="3 4">
    <name type="scientific">Verticiella sediminum</name>
    <dbReference type="NCBI Taxonomy" id="1247510"/>
    <lineage>
        <taxon>Bacteria</taxon>
        <taxon>Pseudomonadati</taxon>
        <taxon>Pseudomonadota</taxon>
        <taxon>Betaproteobacteria</taxon>
        <taxon>Burkholderiales</taxon>
        <taxon>Alcaligenaceae</taxon>
        <taxon>Verticiella</taxon>
    </lineage>
</organism>
<accession>A0A556AFG1</accession>
<dbReference type="Proteomes" id="UP000318405">
    <property type="component" value="Unassembled WGS sequence"/>
</dbReference>
<dbReference type="InterPro" id="IPR002347">
    <property type="entry name" value="SDR_fam"/>
</dbReference>
<evidence type="ECO:0000313" key="4">
    <source>
        <dbReference type="Proteomes" id="UP000318405"/>
    </source>
</evidence>
<dbReference type="PANTHER" id="PTHR42879:SF2">
    <property type="entry name" value="3-OXOACYL-[ACYL-CARRIER-PROTEIN] REDUCTASE FABG"/>
    <property type="match status" value="1"/>
</dbReference>
<dbReference type="FunFam" id="3.40.50.720:FF:000084">
    <property type="entry name" value="Short-chain dehydrogenase reductase"/>
    <property type="match status" value="1"/>
</dbReference>
<dbReference type="OrthoDB" id="9786435at2"/>
<dbReference type="AlphaFoldDB" id="A0A556AFG1"/>
<proteinExistence type="inferred from homology"/>
<keyword evidence="4" id="KW-1185">Reference proteome</keyword>
<dbReference type="InterPro" id="IPR020904">
    <property type="entry name" value="Sc_DH/Rdtase_CS"/>
</dbReference>
<evidence type="ECO:0000313" key="3">
    <source>
        <dbReference type="EMBL" id="TSH91615.1"/>
    </source>
</evidence>
<reference evidence="3 4" key="1">
    <citation type="submission" date="2019-07" db="EMBL/GenBank/DDBJ databases">
        <title>Qingshengfaniella alkalisoli gen. nov., sp. nov., isolated from saline soil.</title>
        <authorList>
            <person name="Xu L."/>
            <person name="Huang X.-X."/>
            <person name="Sun J.-Q."/>
        </authorList>
    </citation>
    <scope>NUCLEOTIDE SEQUENCE [LARGE SCALE GENOMIC DNA]</scope>
    <source>
        <strain evidence="3 4">DSM 27279</strain>
    </source>
</reference>
<evidence type="ECO:0000256" key="1">
    <source>
        <dbReference type="ARBA" id="ARBA00006484"/>
    </source>
</evidence>
<dbReference type="EMBL" id="VLTJ01000035">
    <property type="protein sequence ID" value="TSH91615.1"/>
    <property type="molecule type" value="Genomic_DNA"/>
</dbReference>
<feature type="compositionally biased region" description="Polar residues" evidence="2">
    <location>
        <begin position="10"/>
        <end position="21"/>
    </location>
</feature>
<dbReference type="PRINTS" id="PR00081">
    <property type="entry name" value="GDHRDH"/>
</dbReference>
<comment type="caution">
    <text evidence="3">The sequence shown here is derived from an EMBL/GenBank/DDBJ whole genome shotgun (WGS) entry which is preliminary data.</text>
</comment>
<dbReference type="PRINTS" id="PR00080">
    <property type="entry name" value="SDRFAMILY"/>
</dbReference>
<dbReference type="Pfam" id="PF13561">
    <property type="entry name" value="adh_short_C2"/>
    <property type="match status" value="1"/>
</dbReference>
<sequence>MLTLSETREQPVSQATSNQQTAVSLKGRTALVTGSTGGLGHAMAEGLARAGCNIVLHGIAEPQAMRPLQAELERTYGVRAAYMPADLADVGAIAALMAAVAERFGSIDVLVNNAVTRHFAPVEDFPVEQWDQALAVNVSAAFHTIRLALPAMRERGWGRIFNMTSVYGKRATQNRIGYVTTKTALIGMTRAVALETINQGITCNALCPGSVLTPDIDSRIQALMRERDLDAEAATRVFLEGKQPILRFVDAAHVAELVLFLCGPAGRDITGAVLPVEGGWLAS</sequence>
<dbReference type="PANTHER" id="PTHR42879">
    <property type="entry name" value="3-OXOACYL-(ACYL-CARRIER-PROTEIN) REDUCTASE"/>
    <property type="match status" value="1"/>
</dbReference>
<gene>
    <name evidence="3" type="ORF">FOZ76_18380</name>
</gene>
<comment type="similarity">
    <text evidence="1">Belongs to the short-chain dehydrogenases/reductases (SDR) family.</text>
</comment>
<dbReference type="GO" id="GO:0032787">
    <property type="term" value="P:monocarboxylic acid metabolic process"/>
    <property type="evidence" value="ECO:0007669"/>
    <property type="project" value="UniProtKB-ARBA"/>
</dbReference>
<evidence type="ECO:0000256" key="2">
    <source>
        <dbReference type="SAM" id="MobiDB-lite"/>
    </source>
</evidence>
<name>A0A556AFG1_9BURK</name>
<feature type="region of interest" description="Disordered" evidence="2">
    <location>
        <begin position="1"/>
        <end position="21"/>
    </location>
</feature>
<dbReference type="InterPro" id="IPR050259">
    <property type="entry name" value="SDR"/>
</dbReference>